<dbReference type="SMART" id="SM00382">
    <property type="entry name" value="AAA"/>
    <property type="match status" value="1"/>
</dbReference>
<evidence type="ECO:0000313" key="6">
    <source>
        <dbReference type="EMBL" id="RKX70002.1"/>
    </source>
</evidence>
<reference evidence="6 7" key="1">
    <citation type="submission" date="2018-06" db="EMBL/GenBank/DDBJ databases">
        <title>Extensive metabolic versatility and redundancy in microbially diverse, dynamic hydrothermal sediments.</title>
        <authorList>
            <person name="Dombrowski N."/>
            <person name="Teske A."/>
            <person name="Baker B.J."/>
        </authorList>
    </citation>
    <scope>NUCLEOTIDE SEQUENCE [LARGE SCALE GENOMIC DNA]</scope>
    <source>
        <strain evidence="6">B10_G13</strain>
    </source>
</reference>
<dbReference type="GO" id="GO:0016887">
    <property type="term" value="F:ATP hydrolysis activity"/>
    <property type="evidence" value="ECO:0007669"/>
    <property type="project" value="InterPro"/>
</dbReference>
<gene>
    <name evidence="6" type="ORF">DRP43_03815</name>
</gene>
<evidence type="ECO:0000256" key="1">
    <source>
        <dbReference type="ARBA" id="ARBA00005417"/>
    </source>
</evidence>
<dbReference type="GO" id="GO:0005524">
    <property type="term" value="F:ATP binding"/>
    <property type="evidence" value="ECO:0007669"/>
    <property type="project" value="UniProtKB-KW"/>
</dbReference>
<dbReference type="EMBL" id="QNBD01000158">
    <property type="protein sequence ID" value="RKX70002.1"/>
    <property type="molecule type" value="Genomic_DNA"/>
</dbReference>
<evidence type="ECO:0000256" key="3">
    <source>
        <dbReference type="ARBA" id="ARBA00022741"/>
    </source>
</evidence>
<dbReference type="Gene3D" id="3.40.50.300">
    <property type="entry name" value="P-loop containing nucleotide triphosphate hydrolases"/>
    <property type="match status" value="1"/>
</dbReference>
<dbReference type="SUPFAM" id="SSF52540">
    <property type="entry name" value="P-loop containing nucleoside triphosphate hydrolases"/>
    <property type="match status" value="1"/>
</dbReference>
<keyword evidence="2" id="KW-0813">Transport</keyword>
<comment type="similarity">
    <text evidence="1">Belongs to the ABC transporter superfamily.</text>
</comment>
<dbReference type="CDD" id="cd03230">
    <property type="entry name" value="ABC_DR_subfamily_A"/>
    <property type="match status" value="1"/>
</dbReference>
<dbReference type="Proteomes" id="UP000271125">
    <property type="component" value="Unassembled WGS sequence"/>
</dbReference>
<accession>A0A660SHE4</accession>
<organism evidence="6 7">
    <name type="scientific">candidate division TA06 bacterium</name>
    <dbReference type="NCBI Taxonomy" id="2250710"/>
    <lineage>
        <taxon>Bacteria</taxon>
        <taxon>Bacteria division TA06</taxon>
    </lineage>
</organism>
<dbReference type="InterPro" id="IPR003593">
    <property type="entry name" value="AAA+_ATPase"/>
</dbReference>
<keyword evidence="3" id="KW-0547">Nucleotide-binding</keyword>
<comment type="caution">
    <text evidence="6">The sequence shown here is derived from an EMBL/GenBank/DDBJ whole genome shotgun (WGS) entry which is preliminary data.</text>
</comment>
<proteinExistence type="inferred from homology"/>
<dbReference type="PROSITE" id="PS50893">
    <property type="entry name" value="ABC_TRANSPORTER_2"/>
    <property type="match status" value="1"/>
</dbReference>
<dbReference type="AlphaFoldDB" id="A0A660SHE4"/>
<keyword evidence="4 6" id="KW-0067">ATP-binding</keyword>
<evidence type="ECO:0000256" key="2">
    <source>
        <dbReference type="ARBA" id="ARBA00022448"/>
    </source>
</evidence>
<evidence type="ECO:0000256" key="4">
    <source>
        <dbReference type="ARBA" id="ARBA00022840"/>
    </source>
</evidence>
<dbReference type="Pfam" id="PF00005">
    <property type="entry name" value="ABC_tran"/>
    <property type="match status" value="1"/>
</dbReference>
<dbReference type="PANTHER" id="PTHR43335">
    <property type="entry name" value="ABC TRANSPORTER, ATP-BINDING PROTEIN"/>
    <property type="match status" value="1"/>
</dbReference>
<name>A0A660SHE4_UNCT6</name>
<evidence type="ECO:0000259" key="5">
    <source>
        <dbReference type="PROSITE" id="PS50893"/>
    </source>
</evidence>
<evidence type="ECO:0000313" key="7">
    <source>
        <dbReference type="Proteomes" id="UP000271125"/>
    </source>
</evidence>
<protein>
    <submittedName>
        <fullName evidence="6">ABC transporter ATP-binding protein</fullName>
    </submittedName>
</protein>
<dbReference type="InterPro" id="IPR027417">
    <property type="entry name" value="P-loop_NTPase"/>
</dbReference>
<sequence length="316" mass="36104">MNNILIVDKLSKTYRSAFFRIKHRGIDNISFTINEGEIFGLLGPNGAGKTTILKIIVGILRADVGKLLLNNISVNNIEYKKLIGFLPENPYFHNYLTAYEFLSISGSLWGLRGIKLKDRISEVVKLTGLSRFDIEKMKIKYYSKGMIQRLGIAHAILNNPPLIIFDEPLSGLDPIGRKEVRDIILELKKDGKTVIFSSHILQDVEMICDRVGIIAKGELIRVGVLEEMLANPKGYYEVKIELQDVHNVSELTKYGKIMDIEGNKVFLLTESERQKDELIRMMFTNIKGRIIKLLPLQRNLEDEFMSLFRTCNNDEK</sequence>
<dbReference type="InterPro" id="IPR003439">
    <property type="entry name" value="ABC_transporter-like_ATP-bd"/>
</dbReference>
<feature type="domain" description="ABC transporter" evidence="5">
    <location>
        <begin position="5"/>
        <end position="241"/>
    </location>
</feature>